<dbReference type="AlphaFoldDB" id="A0A1W6SQ59"/>
<dbReference type="EMBL" id="CP021106">
    <property type="protein sequence ID" value="ARO87954.1"/>
    <property type="molecule type" value="Genomic_DNA"/>
</dbReference>
<reference evidence="1 2" key="1">
    <citation type="journal article" date="2015" name="Int. J. Syst. Evol. Microbiol.">
        <title>Nitrosospira lacus sp. nov., a psychrotolerant, ammonia-oxidizing bacterium from sandy lake sediment.</title>
        <authorList>
            <person name="Urakawa H."/>
            <person name="Garcia J.C."/>
            <person name="Nielsen J.L."/>
            <person name="Le V.Q."/>
            <person name="Kozlowski J.A."/>
            <person name="Stein L.Y."/>
            <person name="Lim C.K."/>
            <person name="Pommerening-Roser A."/>
            <person name="Martens-Habbena W."/>
            <person name="Stahl D.A."/>
            <person name="Klotz M.G."/>
        </authorList>
    </citation>
    <scope>NUCLEOTIDE SEQUENCE [LARGE SCALE GENOMIC DNA]</scope>
    <source>
        <strain evidence="1 2">APG3</strain>
    </source>
</reference>
<keyword evidence="2" id="KW-1185">Reference proteome</keyword>
<dbReference type="Proteomes" id="UP000012179">
    <property type="component" value="Chromosome"/>
</dbReference>
<protein>
    <recommendedName>
        <fullName evidence="3">Bacteriophage protein</fullName>
    </recommendedName>
</protein>
<name>A0A1W6SQ59_9PROT</name>
<organism evidence="1 2">
    <name type="scientific">Nitrosospira lacus</name>
    <dbReference type="NCBI Taxonomy" id="1288494"/>
    <lineage>
        <taxon>Bacteria</taxon>
        <taxon>Pseudomonadati</taxon>
        <taxon>Pseudomonadota</taxon>
        <taxon>Betaproteobacteria</taxon>
        <taxon>Nitrosomonadales</taxon>
        <taxon>Nitrosomonadaceae</taxon>
        <taxon>Nitrosospira</taxon>
    </lineage>
</organism>
<proteinExistence type="predicted"/>
<dbReference type="eggNOG" id="ENOG502ZC7P">
    <property type="taxonomic scope" value="Bacteria"/>
</dbReference>
<dbReference type="NCBIfam" id="NF047561">
    <property type="entry name" value="orf58_phage_fam"/>
    <property type="match status" value="1"/>
</dbReference>
<evidence type="ECO:0008006" key="3">
    <source>
        <dbReference type="Google" id="ProtNLM"/>
    </source>
</evidence>
<accession>A0A1W6SQ59</accession>
<gene>
    <name evidence="1" type="ORF">EBAPG3_009345</name>
</gene>
<sequence length="305" mass="33101">MTQQYIRKASLIIGAGSDALDLSKMQFTFNVQAAVISTPTTAFIRVFNLSGKTARRVTEEGELIILSAGYGGNFNTIFQGQITQARIGRENGTDTYLDITAADGDQIYNFAVVNFSVAAGSNAIGRLRMLATAAGMPEGTIQAPENGPKLSRGVVYFGLVRDCLRQECASIGTNWSINDGKLDVIAEGGYKEGEIPVITSATGMIGVPEQNGLGISFKCLLNPHLRKDERVQIDNALIRQFGYTTSNLEIAKQFASIPTLTTDGIYKILYVNHYGDTRGNDWYSDVVASSDIKNKAQLQFMPKIS</sequence>
<evidence type="ECO:0000313" key="1">
    <source>
        <dbReference type="EMBL" id="ARO87954.1"/>
    </source>
</evidence>
<dbReference type="KEGG" id="nlc:EBAPG3_009345"/>
<evidence type="ECO:0000313" key="2">
    <source>
        <dbReference type="Proteomes" id="UP000012179"/>
    </source>
</evidence>